<feature type="chain" id="PRO_5014158016" description="Rhamnogalacturonan lyase domain-containing protein" evidence="1">
    <location>
        <begin position="23"/>
        <end position="251"/>
    </location>
</feature>
<feature type="signal peptide" evidence="1">
    <location>
        <begin position="1"/>
        <end position="22"/>
    </location>
</feature>
<name>A0A2H5XAY1_9BACT</name>
<comment type="caution">
    <text evidence="2">The sequence shown here is derived from an EMBL/GenBank/DDBJ whole genome shotgun (WGS) entry which is preliminary data.</text>
</comment>
<dbReference type="SUPFAM" id="SSF49503">
    <property type="entry name" value="Cupredoxins"/>
    <property type="match status" value="1"/>
</dbReference>
<dbReference type="SUPFAM" id="SSF49452">
    <property type="entry name" value="Starch-binding domain-like"/>
    <property type="match status" value="1"/>
</dbReference>
<dbReference type="Gene3D" id="2.60.40.1120">
    <property type="entry name" value="Carboxypeptidase-like, regulatory domain"/>
    <property type="match status" value="1"/>
</dbReference>
<organism evidence="2 3">
    <name type="scientific">Candidatus Fervidibacter japonicus</name>
    <dbReference type="NCBI Taxonomy" id="2035412"/>
    <lineage>
        <taxon>Bacteria</taxon>
        <taxon>Candidatus Fervidibacterota</taxon>
        <taxon>Candidatus Fervidibacter</taxon>
    </lineage>
</organism>
<gene>
    <name evidence="2" type="ORF">HRbin17_00769</name>
</gene>
<keyword evidence="1" id="KW-0732">Signal</keyword>
<dbReference type="GO" id="GO:0030246">
    <property type="term" value="F:carbohydrate binding"/>
    <property type="evidence" value="ECO:0007669"/>
    <property type="project" value="InterPro"/>
</dbReference>
<dbReference type="PROSITE" id="PS51257">
    <property type="entry name" value="PROKAR_LIPOPROTEIN"/>
    <property type="match status" value="1"/>
</dbReference>
<dbReference type="InterPro" id="IPR013784">
    <property type="entry name" value="Carb-bd-like_fold"/>
</dbReference>
<proteinExistence type="predicted"/>
<dbReference type="InterPro" id="IPR008972">
    <property type="entry name" value="Cupredoxin"/>
</dbReference>
<dbReference type="AlphaFoldDB" id="A0A2H5XAY1"/>
<accession>A0A2H5XAY1</accession>
<evidence type="ECO:0000256" key="1">
    <source>
        <dbReference type="SAM" id="SignalP"/>
    </source>
</evidence>
<dbReference type="Gene3D" id="2.60.40.420">
    <property type="entry name" value="Cupredoxins - blue copper proteins"/>
    <property type="match status" value="1"/>
</dbReference>
<protein>
    <recommendedName>
        <fullName evidence="4">Rhamnogalacturonan lyase domain-containing protein</fullName>
    </recommendedName>
</protein>
<dbReference type="Proteomes" id="UP000236173">
    <property type="component" value="Unassembled WGS sequence"/>
</dbReference>
<reference evidence="3" key="1">
    <citation type="submission" date="2017-09" db="EMBL/GenBank/DDBJ databases">
        <title>Metaegenomics of thermophilic ammonia-oxidizing enrichment culture.</title>
        <authorList>
            <person name="Kato S."/>
            <person name="Suzuki K."/>
        </authorList>
    </citation>
    <scope>NUCLEOTIDE SEQUENCE [LARGE SCALE GENOMIC DNA]</scope>
</reference>
<evidence type="ECO:0008006" key="4">
    <source>
        <dbReference type="Google" id="ProtNLM"/>
    </source>
</evidence>
<evidence type="ECO:0000313" key="3">
    <source>
        <dbReference type="Proteomes" id="UP000236173"/>
    </source>
</evidence>
<dbReference type="Pfam" id="PF13620">
    <property type="entry name" value="CarboxypepD_reg"/>
    <property type="match status" value="1"/>
</dbReference>
<dbReference type="EMBL" id="BEHT01000008">
    <property type="protein sequence ID" value="GBC98267.1"/>
    <property type="molecule type" value="Genomic_DNA"/>
</dbReference>
<sequence>MQWRHALTLLGSLAIAVGLSCARSPEPQPIQKTGAARGNATIKGVVKFTGTPLKPRMISMKQDKKCDALHKGKPVPSDEFVLNKNGTLKWVLVYVKNPPKGNYKPPSKPVELDQKGCHYTPHVFGIMVGQTLEIVNSDGFLHNVHFVGKKNPQFNQAQPTSAVKIRKQFRSPELPPDSYFKCDVHPWMKAWVGIFDHPFFAVTDDSGSFTISGLPAGTYEIEAWHERLGKQTQKVTVKAGETKTITFTFKR</sequence>
<evidence type="ECO:0000313" key="2">
    <source>
        <dbReference type="EMBL" id="GBC98267.1"/>
    </source>
</evidence>